<organism evidence="3 4">
    <name type="scientific">Geomesophilobacter sediminis</name>
    <dbReference type="NCBI Taxonomy" id="2798584"/>
    <lineage>
        <taxon>Bacteria</taxon>
        <taxon>Pseudomonadati</taxon>
        <taxon>Thermodesulfobacteriota</taxon>
        <taxon>Desulfuromonadia</taxon>
        <taxon>Geobacterales</taxon>
        <taxon>Geobacteraceae</taxon>
        <taxon>Geomesophilobacter</taxon>
    </lineage>
</organism>
<dbReference type="EMBL" id="JAEMHM010000003">
    <property type="protein sequence ID" value="MBJ6723865.1"/>
    <property type="molecule type" value="Genomic_DNA"/>
</dbReference>
<feature type="domain" description="SLH" evidence="2">
    <location>
        <begin position="264"/>
        <end position="334"/>
    </location>
</feature>
<dbReference type="InterPro" id="IPR001119">
    <property type="entry name" value="SLH_dom"/>
</dbReference>
<dbReference type="PROSITE" id="PS51272">
    <property type="entry name" value="SLH"/>
    <property type="match status" value="1"/>
</dbReference>
<dbReference type="Gene3D" id="1.25.40.10">
    <property type="entry name" value="Tetratricopeptide repeat domain"/>
    <property type="match status" value="1"/>
</dbReference>
<keyword evidence="4" id="KW-1185">Reference proteome</keyword>
<accession>A0A8J7LUL2</accession>
<sequence length="400" mass="44677">MLRLLLLGICGLLVVSGCTKAAPRCTAPEDNPLHHYLRGMEALETGKVDVALQKFDRSSYCEEEFSQAHSGLAITHAMMAKSQGDAGFRSVEAGRALDELKKADKFANTEEEKFDYQLARIRVATILKGEDWVRTAEGACREALDLKVDEKQLVYYQGKEAANYFMGVAYLESLQFAKARDQFQKVLDSRSNGKWHEKADRAWKKVDRIVRAMAGITVGDVGKKIAVKETVTRADLAALLVDELMIDKLFAGRVASQSQVQAMKPEFTPADMVNSPFKEEVATVMKWKVRGLEPKYDETTKAYLFKPEDPVTRGEMAFILEDVLIKLTGDSKIATAYFGQEKSPFPDVRTTSPYFNAVMNMTTRGIMEGELSGDFRVNDPVEGAEALLAIRVLKQKINIY</sequence>
<keyword evidence="1" id="KW-0732">Signal</keyword>
<evidence type="ECO:0000259" key="2">
    <source>
        <dbReference type="PROSITE" id="PS51272"/>
    </source>
</evidence>
<feature type="signal peptide" evidence="1">
    <location>
        <begin position="1"/>
        <end position="21"/>
    </location>
</feature>
<feature type="chain" id="PRO_5035308195" evidence="1">
    <location>
        <begin position="22"/>
        <end position="400"/>
    </location>
</feature>
<evidence type="ECO:0000313" key="4">
    <source>
        <dbReference type="Proteomes" id="UP000636888"/>
    </source>
</evidence>
<proteinExistence type="predicted"/>
<dbReference type="Proteomes" id="UP000636888">
    <property type="component" value="Unassembled WGS sequence"/>
</dbReference>
<dbReference type="PROSITE" id="PS51257">
    <property type="entry name" value="PROKAR_LIPOPROTEIN"/>
    <property type="match status" value="1"/>
</dbReference>
<gene>
    <name evidence="3" type="ORF">JFN93_04010</name>
</gene>
<dbReference type="InterPro" id="IPR011990">
    <property type="entry name" value="TPR-like_helical_dom_sf"/>
</dbReference>
<reference evidence="3" key="1">
    <citation type="submission" date="2020-12" db="EMBL/GenBank/DDBJ databases">
        <title>Geomonas sp. Red875, isolated from river sediment.</title>
        <authorList>
            <person name="Xu Z."/>
            <person name="Zhang Z."/>
            <person name="Masuda Y."/>
            <person name="Itoh H."/>
            <person name="Senoo K."/>
        </authorList>
    </citation>
    <scope>NUCLEOTIDE SEQUENCE</scope>
    <source>
        <strain evidence="3">Red875</strain>
    </source>
</reference>
<evidence type="ECO:0000313" key="3">
    <source>
        <dbReference type="EMBL" id="MBJ6723865.1"/>
    </source>
</evidence>
<comment type="caution">
    <text evidence="3">The sequence shown here is derived from an EMBL/GenBank/DDBJ whole genome shotgun (WGS) entry which is preliminary data.</text>
</comment>
<name>A0A8J7LUL2_9BACT</name>
<dbReference type="AlphaFoldDB" id="A0A8J7LUL2"/>
<protein>
    <submittedName>
        <fullName evidence="3">S-layer homology domain-containing protein</fullName>
    </submittedName>
</protein>
<dbReference type="Pfam" id="PF00395">
    <property type="entry name" value="SLH"/>
    <property type="match status" value="1"/>
</dbReference>
<dbReference type="SUPFAM" id="SSF48452">
    <property type="entry name" value="TPR-like"/>
    <property type="match status" value="1"/>
</dbReference>
<evidence type="ECO:0000256" key="1">
    <source>
        <dbReference type="SAM" id="SignalP"/>
    </source>
</evidence>